<dbReference type="InterPro" id="IPR050563">
    <property type="entry name" value="4-hydroxybenzoyl-CoA_TE"/>
</dbReference>
<evidence type="ECO:0000313" key="4">
    <source>
        <dbReference type="Proteomes" id="UP001165044"/>
    </source>
</evidence>
<gene>
    <name evidence="3" type="ORF">GETHED_19720</name>
</gene>
<keyword evidence="2" id="KW-0378">Hydrolase</keyword>
<name>A0ABQ5PZ19_9BACT</name>
<dbReference type="Gene3D" id="3.10.129.10">
    <property type="entry name" value="Hotdog Thioesterase"/>
    <property type="match status" value="1"/>
</dbReference>
<proteinExistence type="inferred from homology"/>
<evidence type="ECO:0000313" key="3">
    <source>
        <dbReference type="EMBL" id="GLH67608.1"/>
    </source>
</evidence>
<reference evidence="3" key="1">
    <citation type="journal article" date="2023" name="Antonie Van Leeuwenhoek">
        <title>Mesoterricola silvestris gen. nov., sp. nov., Mesoterricola sediminis sp. nov., Geothrix oryzae sp. nov., Geothrix edaphica sp. nov., Geothrix rubra sp. nov., and Geothrix limicola sp. nov., six novel members of Acidobacteriota isolated from soils.</title>
        <authorList>
            <person name="Itoh H."/>
            <person name="Sugisawa Y."/>
            <person name="Mise K."/>
            <person name="Xu Z."/>
            <person name="Kuniyasu M."/>
            <person name="Ushijima N."/>
            <person name="Kawano K."/>
            <person name="Kobayashi E."/>
            <person name="Shiratori Y."/>
            <person name="Masuda Y."/>
            <person name="Senoo K."/>
        </authorList>
    </citation>
    <scope>NUCLEOTIDE SEQUENCE</scope>
    <source>
        <strain evidence="3">Red802</strain>
    </source>
</reference>
<dbReference type="Pfam" id="PF13279">
    <property type="entry name" value="4HBT_2"/>
    <property type="match status" value="1"/>
</dbReference>
<dbReference type="PIRSF" id="PIRSF003230">
    <property type="entry name" value="YbgC"/>
    <property type="match status" value="1"/>
</dbReference>
<comment type="caution">
    <text evidence="3">The sequence shown here is derived from an EMBL/GenBank/DDBJ whole genome shotgun (WGS) entry which is preliminary data.</text>
</comment>
<dbReference type="PANTHER" id="PTHR31793">
    <property type="entry name" value="4-HYDROXYBENZOYL-COA THIOESTERASE FAMILY MEMBER"/>
    <property type="match status" value="1"/>
</dbReference>
<comment type="similarity">
    <text evidence="1">Belongs to the 4-hydroxybenzoyl-CoA thioesterase family.</text>
</comment>
<dbReference type="SUPFAM" id="SSF54637">
    <property type="entry name" value="Thioesterase/thiol ester dehydrase-isomerase"/>
    <property type="match status" value="1"/>
</dbReference>
<keyword evidence="4" id="KW-1185">Reference proteome</keyword>
<dbReference type="CDD" id="cd00586">
    <property type="entry name" value="4HBT"/>
    <property type="match status" value="1"/>
</dbReference>
<evidence type="ECO:0000256" key="2">
    <source>
        <dbReference type="ARBA" id="ARBA00022801"/>
    </source>
</evidence>
<dbReference type="EMBL" id="BSDC01000002">
    <property type="protein sequence ID" value="GLH67608.1"/>
    <property type="molecule type" value="Genomic_DNA"/>
</dbReference>
<dbReference type="Proteomes" id="UP001165044">
    <property type="component" value="Unassembled WGS sequence"/>
</dbReference>
<dbReference type="InterPro" id="IPR006684">
    <property type="entry name" value="YbgC/YbaW"/>
</dbReference>
<evidence type="ECO:0000256" key="1">
    <source>
        <dbReference type="ARBA" id="ARBA00005953"/>
    </source>
</evidence>
<organism evidence="3 4">
    <name type="scientific">Geothrix edaphica</name>
    <dbReference type="NCBI Taxonomy" id="2927976"/>
    <lineage>
        <taxon>Bacteria</taxon>
        <taxon>Pseudomonadati</taxon>
        <taxon>Acidobacteriota</taxon>
        <taxon>Holophagae</taxon>
        <taxon>Holophagales</taxon>
        <taxon>Holophagaceae</taxon>
        <taxon>Geothrix</taxon>
    </lineage>
</organism>
<dbReference type="InterPro" id="IPR029069">
    <property type="entry name" value="HotDog_dom_sf"/>
</dbReference>
<sequence length="138" mass="15441">MTFLQTSVSLEIPFHDVDSMGVVWHGHYLKYFEIARTALMRRAGLDVADMLASGCAWPVVTCEVKYIRPLRYGQRILVEARLEEYEARIGIAYTVRDEATGERLTRGRTRQLPVDSATGELCPGTPLGMVAAIERALP</sequence>
<accession>A0ABQ5PZ19</accession>
<protein>
    <submittedName>
        <fullName evidence="3">Thioesterase</fullName>
    </submittedName>
</protein>
<dbReference type="PANTHER" id="PTHR31793:SF27">
    <property type="entry name" value="NOVEL THIOESTERASE SUPERFAMILY DOMAIN AND SAPOSIN A-TYPE DOMAIN CONTAINING PROTEIN (0610012H03RIK)"/>
    <property type="match status" value="1"/>
</dbReference>
<dbReference type="RefSeq" id="WP_285608838.1">
    <property type="nucleotide sequence ID" value="NZ_BSDC01000002.1"/>
</dbReference>